<proteinExistence type="inferred from homology"/>
<evidence type="ECO:0000256" key="6">
    <source>
        <dbReference type="ARBA" id="ARBA00022692"/>
    </source>
</evidence>
<evidence type="ECO:0000313" key="11">
    <source>
        <dbReference type="EMBL" id="MDI1436401.1"/>
    </source>
</evidence>
<feature type="transmembrane region" description="Helical" evidence="9">
    <location>
        <begin position="866"/>
        <end position="885"/>
    </location>
</feature>
<accession>A0ABT6P701</accession>
<evidence type="ECO:0000256" key="4">
    <source>
        <dbReference type="ARBA" id="ARBA00022475"/>
    </source>
</evidence>
<keyword evidence="3" id="KW-0813">Transport</keyword>
<keyword evidence="12" id="KW-1185">Reference proteome</keyword>
<feature type="transmembrane region" description="Helical" evidence="9">
    <location>
        <begin position="537"/>
        <end position="554"/>
    </location>
</feature>
<comment type="subcellular location">
    <subcellularLocation>
        <location evidence="1">Cell inner membrane</location>
        <topology evidence="1">Multi-pass membrane protein</topology>
    </subcellularLocation>
</comment>
<dbReference type="Gene3D" id="3.30.70.1440">
    <property type="entry name" value="Multidrug efflux transporter AcrB pore domain"/>
    <property type="match status" value="1"/>
</dbReference>
<dbReference type="Gene3D" id="3.30.2090.10">
    <property type="entry name" value="Multidrug efflux transporter AcrB TolC docking domain, DN and DC subdomains"/>
    <property type="match status" value="2"/>
</dbReference>
<protein>
    <submittedName>
        <fullName evidence="11">Multidrug efflux RND transporter permease subunit</fullName>
    </submittedName>
</protein>
<dbReference type="SUPFAM" id="SSF82693">
    <property type="entry name" value="Multidrug efflux transporter AcrB pore domain, PN1, PN2, PC1 and PC2 subdomains"/>
    <property type="match status" value="4"/>
</dbReference>
<dbReference type="PRINTS" id="PR00702">
    <property type="entry name" value="ACRIFLAVINRP"/>
</dbReference>
<evidence type="ECO:0000313" key="12">
    <source>
        <dbReference type="Proteomes" id="UP001160301"/>
    </source>
</evidence>
<evidence type="ECO:0000256" key="7">
    <source>
        <dbReference type="ARBA" id="ARBA00022989"/>
    </source>
</evidence>
<dbReference type="NCBIfam" id="TIGR00915">
    <property type="entry name" value="2A0602"/>
    <property type="match status" value="1"/>
</dbReference>
<keyword evidence="6 9" id="KW-0812">Transmembrane</keyword>
<evidence type="ECO:0000256" key="8">
    <source>
        <dbReference type="ARBA" id="ARBA00023136"/>
    </source>
</evidence>
<keyword evidence="7 9" id="KW-1133">Transmembrane helix</keyword>
<dbReference type="RefSeq" id="WP_136967942.1">
    <property type="nucleotide sequence ID" value="NZ_JARZHI010000080.1"/>
</dbReference>
<feature type="transmembrane region" description="Helical" evidence="9">
    <location>
        <begin position="392"/>
        <end position="413"/>
    </location>
</feature>
<dbReference type="Gene3D" id="1.20.1640.10">
    <property type="entry name" value="Multidrug efflux transporter AcrB transmembrane domain"/>
    <property type="match status" value="2"/>
</dbReference>
<dbReference type="PANTHER" id="PTHR32063">
    <property type="match status" value="1"/>
</dbReference>
<evidence type="ECO:0000256" key="2">
    <source>
        <dbReference type="ARBA" id="ARBA00010942"/>
    </source>
</evidence>
<evidence type="ECO:0000256" key="9">
    <source>
        <dbReference type="SAM" id="Phobius"/>
    </source>
</evidence>
<feature type="transmembrane region" description="Helical" evidence="9">
    <location>
        <begin position="366"/>
        <end position="386"/>
    </location>
</feature>
<dbReference type="Gene3D" id="3.30.70.1320">
    <property type="entry name" value="Multidrug efflux transporter AcrB pore domain like"/>
    <property type="match status" value="1"/>
</dbReference>
<keyword evidence="5" id="KW-0997">Cell inner membrane</keyword>
<reference evidence="11 12" key="1">
    <citation type="submission" date="2023-04" db="EMBL/GenBank/DDBJ databases">
        <title>The genome sequence of Polyangium sorediatum DSM14670.</title>
        <authorList>
            <person name="Zhang X."/>
        </authorList>
    </citation>
    <scope>NUCLEOTIDE SEQUENCE [LARGE SCALE GENOMIC DNA]</scope>
    <source>
        <strain evidence="11 12">DSM 14670</strain>
    </source>
</reference>
<dbReference type="Pfam" id="PF00873">
    <property type="entry name" value="ACR_tran"/>
    <property type="match status" value="1"/>
</dbReference>
<evidence type="ECO:0000259" key="10">
    <source>
        <dbReference type="PROSITE" id="PS50156"/>
    </source>
</evidence>
<evidence type="ECO:0000256" key="3">
    <source>
        <dbReference type="ARBA" id="ARBA00022448"/>
    </source>
</evidence>
<dbReference type="PANTHER" id="PTHR32063:SF10">
    <property type="entry name" value="EFFLUX PUMP MEMBRANE TRANSPORTER"/>
    <property type="match status" value="1"/>
</dbReference>
<evidence type="ECO:0000256" key="5">
    <source>
        <dbReference type="ARBA" id="ARBA00022519"/>
    </source>
</evidence>
<dbReference type="NCBIfam" id="NF000282">
    <property type="entry name" value="RND_permease_1"/>
    <property type="match status" value="1"/>
</dbReference>
<sequence length="1049" mass="111844">MPRFFIERPVFAWVVSLFIVLFGALALQRLPVERYPTVAPPSVNVTAVYPGATPSTMSESVLAPIEREISGVPHLLYFESSSDTSGVAQISVTFEPGTDPELAQVAVQNRLRTVEPRLPQMVRQIGLAVESSTSNFLCIVDLRSPSGRYDEQTLGDFLSRGLVEELKRIRGVGSVQVFAAPRALRVWLDPAQLTALEVSVEEVANAIRAQNAQVSPGRVGDAPTVPGQRVTIPLVVQGELETPEAFGAIVLRARADGSRVLLSDVARIELGAQSYRTSTRTDGSPSAGAGVMLSPGANAVETAALVRARVAELAEGFPEGIEVGVPYDTAPFVRISIEKVFKTFFEAMALVFVVMFVFLQNLRYTLVPAIVAPIALLGTFAVMYATGYSINVLTMFGMVLAIGIIVDDAIVVVENVERIMATERLSPKEATKKAMKEITGAVVGITLVLSAVFIPMAFASGSVGTIYRQFSLSMAVSILLSAFLALSLTPALCATLLKPVPAHHDANRGVFGPFNRGFAWLTDRYGNGVGRVVKRSWTALVSLAAIGVGAAWLFRALPGSFLPQEDQGYWISSVALPSDATAERTDQVIRSYEAYARERPGVQAVVAIQGFGFSGSGPNAALMFTTLKDWDARKGATAQGEVQAANERFASIRDGRMFHVLPPSIDSLGTSSGFAMRLVDRRNQGQTRLLAAQNQLLAAAAKSHVVQGVYPEGLPDGASVRVEIDRQSAEAFGVSFASINATLSAALGSMYVNDFPNAGRLQQVILQAEPDVRMQLDDVFALPVRNQEGRMVPLSAVATPRWERSPLQLVRYNGYPAVRLSGTAASGFSSGEAMAEMERLVAQLPPGYGVEWTGLSYQERLSGNEAPALLALSLLVVFLVLAALYESWSIPVSVLLVVPLGLLGALLAVKLRGMPNDVFFKVGLITLIGLSAKNAILIVEFAKQLEDEGRSTASAAIEAARLRLRPILMTSLAFTLGVVPLAIASGASAETQRAIGTGVLGGMISATVLALLLVPGFYVVVRSVVKRLSPAPAGRADHAEAAPSMQPSE</sequence>
<dbReference type="InterPro" id="IPR001036">
    <property type="entry name" value="Acrflvin-R"/>
</dbReference>
<keyword evidence="4" id="KW-1003">Cell membrane</keyword>
<dbReference type="EMBL" id="JARZHI010000080">
    <property type="protein sequence ID" value="MDI1436401.1"/>
    <property type="molecule type" value="Genomic_DNA"/>
</dbReference>
<feature type="transmembrane region" description="Helical" evidence="9">
    <location>
        <begin position="892"/>
        <end position="912"/>
    </location>
</feature>
<feature type="transmembrane region" description="Helical" evidence="9">
    <location>
        <begin position="918"/>
        <end position="942"/>
    </location>
</feature>
<feature type="transmembrane region" description="Helical" evidence="9">
    <location>
        <begin position="340"/>
        <end position="359"/>
    </location>
</feature>
<dbReference type="InterPro" id="IPR000731">
    <property type="entry name" value="SSD"/>
</dbReference>
<dbReference type="Proteomes" id="UP001160301">
    <property type="component" value="Unassembled WGS sequence"/>
</dbReference>
<feature type="transmembrane region" description="Helical" evidence="9">
    <location>
        <begin position="470"/>
        <end position="497"/>
    </location>
</feature>
<feature type="domain" description="SSD" evidence="10">
    <location>
        <begin position="364"/>
        <end position="495"/>
    </location>
</feature>
<dbReference type="PROSITE" id="PS50156">
    <property type="entry name" value="SSD"/>
    <property type="match status" value="1"/>
</dbReference>
<gene>
    <name evidence="11" type="ORF">QHF89_43250</name>
</gene>
<dbReference type="SUPFAM" id="SSF82714">
    <property type="entry name" value="Multidrug efflux transporter AcrB TolC docking domain, DN and DC subdomains"/>
    <property type="match status" value="2"/>
</dbReference>
<name>A0ABT6P701_9BACT</name>
<feature type="transmembrane region" description="Helical" evidence="9">
    <location>
        <begin position="967"/>
        <end position="987"/>
    </location>
</feature>
<comment type="caution">
    <text evidence="11">The sequence shown here is derived from an EMBL/GenBank/DDBJ whole genome shotgun (WGS) entry which is preliminary data.</text>
</comment>
<keyword evidence="8 9" id="KW-0472">Membrane</keyword>
<feature type="transmembrane region" description="Helical" evidence="9">
    <location>
        <begin position="434"/>
        <end position="458"/>
    </location>
</feature>
<evidence type="ECO:0000256" key="1">
    <source>
        <dbReference type="ARBA" id="ARBA00004429"/>
    </source>
</evidence>
<dbReference type="InterPro" id="IPR004764">
    <property type="entry name" value="MdtF-like"/>
</dbReference>
<comment type="similarity">
    <text evidence="2">Belongs to the resistance-nodulation-cell division (RND) (TC 2.A.6) family.</text>
</comment>
<dbReference type="InterPro" id="IPR027463">
    <property type="entry name" value="AcrB_DN_DC_subdom"/>
</dbReference>
<organism evidence="11 12">
    <name type="scientific">Polyangium sorediatum</name>
    <dbReference type="NCBI Taxonomy" id="889274"/>
    <lineage>
        <taxon>Bacteria</taxon>
        <taxon>Pseudomonadati</taxon>
        <taxon>Myxococcota</taxon>
        <taxon>Polyangia</taxon>
        <taxon>Polyangiales</taxon>
        <taxon>Polyangiaceae</taxon>
        <taxon>Polyangium</taxon>
    </lineage>
</organism>
<feature type="transmembrane region" description="Helical" evidence="9">
    <location>
        <begin position="999"/>
        <end position="1021"/>
    </location>
</feature>
<dbReference type="Gene3D" id="3.30.70.1430">
    <property type="entry name" value="Multidrug efflux transporter AcrB pore domain"/>
    <property type="match status" value="2"/>
</dbReference>
<dbReference type="SUPFAM" id="SSF82866">
    <property type="entry name" value="Multidrug efflux transporter AcrB transmembrane domain"/>
    <property type="match status" value="2"/>
</dbReference>